<gene>
    <name evidence="1" type="ORF">XBI1_2850009</name>
</gene>
<name>A0A077QKD1_XENBV</name>
<evidence type="ECO:0000313" key="1">
    <source>
        <dbReference type="EMBL" id="CDH34029.1"/>
    </source>
</evidence>
<dbReference type="HOGENOM" id="CLU_3298731_0_0_6"/>
<protein>
    <submittedName>
        <fullName evidence="1">Uncharacterized protein</fullName>
    </submittedName>
</protein>
<comment type="caution">
    <text evidence="1">The sequence shown here is derived from an EMBL/GenBank/DDBJ whole genome shotgun (WGS) entry which is preliminary data.</text>
</comment>
<accession>A0A077QKD1</accession>
<organism evidence="1 2">
    <name type="scientific">Xenorhabdus bovienii str. Intermedium</name>
    <dbReference type="NCBI Taxonomy" id="1379677"/>
    <lineage>
        <taxon>Bacteria</taxon>
        <taxon>Pseudomonadati</taxon>
        <taxon>Pseudomonadota</taxon>
        <taxon>Gammaproteobacteria</taxon>
        <taxon>Enterobacterales</taxon>
        <taxon>Morganellaceae</taxon>
        <taxon>Xenorhabdus</taxon>
    </lineage>
</organism>
<dbReference type="AlphaFoldDB" id="A0A077QKD1"/>
<reference evidence="1" key="1">
    <citation type="submission" date="2013-07" db="EMBL/GenBank/DDBJ databases">
        <title>Sub-species coevolution in mutualistic symbiosis.</title>
        <authorList>
            <person name="Murfin K."/>
            <person name="Klassen J."/>
            <person name="Lee M."/>
            <person name="Forst S."/>
            <person name="Stock P."/>
            <person name="Goodrich-Blair H."/>
        </authorList>
    </citation>
    <scope>NUCLEOTIDE SEQUENCE [LARGE SCALE GENOMIC DNA]</scope>
    <source>
        <strain evidence="1">Intermedium</strain>
    </source>
</reference>
<proteinExistence type="predicted"/>
<evidence type="ECO:0000313" key="2">
    <source>
        <dbReference type="Proteomes" id="UP000028480"/>
    </source>
</evidence>
<sequence length="40" mass="4777">MNTVLYSKSNVYKIVTGKNNMIFPPRFLPEVKFQPDWFIL</sequence>
<dbReference type="EMBL" id="CBTB010000207">
    <property type="protein sequence ID" value="CDH34029.1"/>
    <property type="molecule type" value="Genomic_DNA"/>
</dbReference>
<dbReference type="Proteomes" id="UP000028480">
    <property type="component" value="Unassembled WGS sequence"/>
</dbReference>